<feature type="region of interest" description="Disordered" evidence="1">
    <location>
        <begin position="537"/>
        <end position="609"/>
    </location>
</feature>
<gene>
    <name evidence="3" type="ORF">N7476_008284</name>
</gene>
<proteinExistence type="predicted"/>
<evidence type="ECO:0000313" key="3">
    <source>
        <dbReference type="EMBL" id="KAJ5307628.1"/>
    </source>
</evidence>
<evidence type="ECO:0000313" key="4">
    <source>
        <dbReference type="Proteomes" id="UP001147746"/>
    </source>
</evidence>
<dbReference type="InterPro" id="IPR056009">
    <property type="entry name" value="DUF7587"/>
</dbReference>
<dbReference type="EMBL" id="JAPZBO010000008">
    <property type="protein sequence ID" value="KAJ5307628.1"/>
    <property type="molecule type" value="Genomic_DNA"/>
</dbReference>
<feature type="domain" description="DUF7587" evidence="2">
    <location>
        <begin position="278"/>
        <end position="417"/>
    </location>
</feature>
<dbReference type="Proteomes" id="UP001147746">
    <property type="component" value="Unassembled WGS sequence"/>
</dbReference>
<reference evidence="3" key="1">
    <citation type="submission" date="2022-12" db="EMBL/GenBank/DDBJ databases">
        <authorList>
            <person name="Petersen C."/>
        </authorList>
    </citation>
    <scope>NUCLEOTIDE SEQUENCE</scope>
    <source>
        <strain evidence="3">IBT 21472</strain>
    </source>
</reference>
<organism evidence="3 4">
    <name type="scientific">Penicillium atrosanguineum</name>
    <dbReference type="NCBI Taxonomy" id="1132637"/>
    <lineage>
        <taxon>Eukaryota</taxon>
        <taxon>Fungi</taxon>
        <taxon>Dikarya</taxon>
        <taxon>Ascomycota</taxon>
        <taxon>Pezizomycotina</taxon>
        <taxon>Eurotiomycetes</taxon>
        <taxon>Eurotiomycetidae</taxon>
        <taxon>Eurotiales</taxon>
        <taxon>Aspergillaceae</taxon>
        <taxon>Penicillium</taxon>
    </lineage>
</organism>
<evidence type="ECO:0000259" key="2">
    <source>
        <dbReference type="Pfam" id="PF24494"/>
    </source>
</evidence>
<comment type="caution">
    <text evidence="3">The sequence shown here is derived from an EMBL/GenBank/DDBJ whole genome shotgun (WGS) entry which is preliminary data.</text>
</comment>
<feature type="compositionally biased region" description="Basic residues" evidence="1">
    <location>
        <begin position="12"/>
        <end position="22"/>
    </location>
</feature>
<dbReference type="AlphaFoldDB" id="A0A9W9PTL7"/>
<keyword evidence="4" id="KW-1185">Reference proteome</keyword>
<feature type="compositionally biased region" description="Basic and acidic residues" evidence="1">
    <location>
        <begin position="176"/>
        <end position="186"/>
    </location>
</feature>
<name>A0A9W9PTL7_9EURO</name>
<feature type="region of interest" description="Disordered" evidence="1">
    <location>
        <begin position="1"/>
        <end position="28"/>
    </location>
</feature>
<evidence type="ECO:0000256" key="1">
    <source>
        <dbReference type="SAM" id="MobiDB-lite"/>
    </source>
</evidence>
<feature type="region of interest" description="Disordered" evidence="1">
    <location>
        <begin position="168"/>
        <end position="191"/>
    </location>
</feature>
<sequence length="646" mass="73932">MGGYKPPMVPKRPLKKSPKKTPPKSPKMTFQWDDHRREVLCCLCRFFELARHDFQRIFSDIFRDHLLERGFPGNQMPYTRLYAQWTWMKRIDHPLWLFVHKETNFIENQEWKDILRQIRDSARRLRISLTEKENDATDEHKSESKISEDLLPIEQAVEIILQSVLSHSSSSDDVDNDRGTDTRVMPHPDTPSSFVRAQILSDFDDATTNERLLWGERCYWCEKDGPPPPVEGNQHINSDVQTDTSELMGLQGNPLSEEVAINMTTHVNLHGHCPPKDLPAVLYRWSNFNSQGINCRGIIRAGLFTTSGSVTFQPEDVSEEEFLEYFKLHVSKVLKPTPFISFFKKPLAPIHRGLQNGDGAAVFIIDTAKLSNKAFKAAPLVKLTDTARKKYKGYGEYLIWNEVPTDAIACTFTMTKLEKIAREHPDIAAFLQLPRIHARPNCTKFLYNDLAMNRPKSIDGYVALLEKFTALLGVPGTLRKTVAAGFKEAWFENFRGFEYQAPDISDLPGRISEVGEIESHEPDDYYMSILPRIRSASYAPPADSDNDDSHSSSSNESRESEEAEAEAEAPCPRWDTPEAPFSTHDYSSDDNLKMPAIEPPRRRNGLSETETYEAWPNEEGYMRTSIRWPARMFAKGRPEMWSAYGM</sequence>
<accession>A0A9W9PTL7</accession>
<reference evidence="3" key="2">
    <citation type="journal article" date="2023" name="IMA Fungus">
        <title>Comparative genomic study of the Penicillium genus elucidates a diverse pangenome and 15 lateral gene transfer events.</title>
        <authorList>
            <person name="Petersen C."/>
            <person name="Sorensen T."/>
            <person name="Nielsen M.R."/>
            <person name="Sondergaard T.E."/>
            <person name="Sorensen J.L."/>
            <person name="Fitzpatrick D.A."/>
            <person name="Frisvad J.C."/>
            <person name="Nielsen K.L."/>
        </authorList>
    </citation>
    <scope>NUCLEOTIDE SEQUENCE</scope>
    <source>
        <strain evidence="3">IBT 21472</strain>
    </source>
</reference>
<dbReference type="Pfam" id="PF24494">
    <property type="entry name" value="DUF7587"/>
    <property type="match status" value="1"/>
</dbReference>
<protein>
    <recommendedName>
        <fullName evidence="2">DUF7587 domain-containing protein</fullName>
    </recommendedName>
</protein>